<reference evidence="1" key="1">
    <citation type="submission" date="2019-10" db="EMBL/GenBank/DDBJ databases">
        <title>Conservation and host-specific expression of non-tandemly repeated heterogenous ribosome RNA gene in arbuscular mycorrhizal fungi.</title>
        <authorList>
            <person name="Maeda T."/>
            <person name="Kobayashi Y."/>
            <person name="Nakagawa T."/>
            <person name="Ezawa T."/>
            <person name="Yamaguchi K."/>
            <person name="Bino T."/>
            <person name="Nishimoto Y."/>
            <person name="Shigenobu S."/>
            <person name="Kawaguchi M."/>
        </authorList>
    </citation>
    <scope>NUCLEOTIDE SEQUENCE</scope>
    <source>
        <strain evidence="1">HR1</strain>
    </source>
</reference>
<dbReference type="AlphaFoldDB" id="A0A8H3M908"/>
<name>A0A8H3M908_9GLOM</name>
<proteinExistence type="predicted"/>
<accession>A0A8H3M908</accession>
<dbReference type="Proteomes" id="UP000615446">
    <property type="component" value="Unassembled WGS sequence"/>
</dbReference>
<dbReference type="EMBL" id="BLAL01000285">
    <property type="protein sequence ID" value="GET00066.1"/>
    <property type="molecule type" value="Genomic_DNA"/>
</dbReference>
<dbReference type="OrthoDB" id="2426857at2759"/>
<comment type="caution">
    <text evidence="1">The sequence shown here is derived from an EMBL/GenBank/DDBJ whole genome shotgun (WGS) entry which is preliminary data.</text>
</comment>
<sequence length="93" mass="11720">MPRHRSSSIHPAVWYRPQMNELIRQIRRRNRQYHDTDEASRQEFWSLVARRFICNFCLYRNGVPERSGRRLWTRTGERYYEQFRTRFWKRPGD</sequence>
<protein>
    <submittedName>
        <fullName evidence="1">Uncharacterized protein</fullName>
    </submittedName>
</protein>
<evidence type="ECO:0000313" key="2">
    <source>
        <dbReference type="Proteomes" id="UP000615446"/>
    </source>
</evidence>
<gene>
    <name evidence="1" type="ORF">RCL2_002653800</name>
</gene>
<evidence type="ECO:0000313" key="1">
    <source>
        <dbReference type="EMBL" id="GET00066.1"/>
    </source>
</evidence>
<organism evidence="1 2">
    <name type="scientific">Rhizophagus clarus</name>
    <dbReference type="NCBI Taxonomy" id="94130"/>
    <lineage>
        <taxon>Eukaryota</taxon>
        <taxon>Fungi</taxon>
        <taxon>Fungi incertae sedis</taxon>
        <taxon>Mucoromycota</taxon>
        <taxon>Glomeromycotina</taxon>
        <taxon>Glomeromycetes</taxon>
        <taxon>Glomerales</taxon>
        <taxon>Glomeraceae</taxon>
        <taxon>Rhizophagus</taxon>
    </lineage>
</organism>